<dbReference type="InterPro" id="IPR002885">
    <property type="entry name" value="PPR_rpt"/>
</dbReference>
<dbReference type="PANTHER" id="PTHR45717:SF8">
    <property type="entry name" value="OS01G0301000 PROTEIN"/>
    <property type="match status" value="1"/>
</dbReference>
<evidence type="ECO:0000313" key="5">
    <source>
        <dbReference type="Proteomes" id="UP001227230"/>
    </source>
</evidence>
<protein>
    <recommendedName>
        <fullName evidence="6">Pentatricopeptide repeat-containing protein, mitochondrial</fullName>
    </recommendedName>
</protein>
<dbReference type="PROSITE" id="PS51375">
    <property type="entry name" value="PPR"/>
    <property type="match status" value="3"/>
</dbReference>
<feature type="repeat" description="PPR" evidence="3">
    <location>
        <begin position="213"/>
        <end position="247"/>
    </location>
</feature>
<reference evidence="4 5" key="1">
    <citation type="journal article" date="2023" name="Hortic Res">
        <title>The complete reference genome for grapevine (Vitis vinifera L.) genetics and breeding.</title>
        <authorList>
            <person name="Shi X."/>
            <person name="Cao S."/>
            <person name="Wang X."/>
            <person name="Huang S."/>
            <person name="Wang Y."/>
            <person name="Liu Z."/>
            <person name="Liu W."/>
            <person name="Leng X."/>
            <person name="Peng Y."/>
            <person name="Wang N."/>
            <person name="Wang Y."/>
            <person name="Ma Z."/>
            <person name="Xu X."/>
            <person name="Zhang F."/>
            <person name="Xue H."/>
            <person name="Zhong H."/>
            <person name="Wang Y."/>
            <person name="Zhang K."/>
            <person name="Velt A."/>
            <person name="Avia K."/>
            <person name="Holtgrawe D."/>
            <person name="Grimplet J."/>
            <person name="Matus J.T."/>
            <person name="Ware D."/>
            <person name="Wu X."/>
            <person name="Wang H."/>
            <person name="Liu C."/>
            <person name="Fang Y."/>
            <person name="Rustenholz C."/>
            <person name="Cheng Z."/>
            <person name="Xiao H."/>
            <person name="Zhou Y."/>
        </authorList>
    </citation>
    <scope>NUCLEOTIDE SEQUENCE [LARGE SCALE GENOMIC DNA]</scope>
    <source>
        <strain evidence="5">cv. Pinot noir / PN40024</strain>
        <tissue evidence="4">Leaf</tissue>
    </source>
</reference>
<dbReference type="PANTHER" id="PTHR45717">
    <property type="entry name" value="OS12G0527900 PROTEIN"/>
    <property type="match status" value="1"/>
</dbReference>
<evidence type="ECO:0000256" key="1">
    <source>
        <dbReference type="ARBA" id="ARBA00007626"/>
    </source>
</evidence>
<evidence type="ECO:0000256" key="2">
    <source>
        <dbReference type="ARBA" id="ARBA00022737"/>
    </source>
</evidence>
<evidence type="ECO:0000256" key="3">
    <source>
        <dbReference type="PROSITE-ProRule" id="PRU00708"/>
    </source>
</evidence>
<evidence type="ECO:0000313" key="4">
    <source>
        <dbReference type="EMBL" id="WJZ90480.1"/>
    </source>
</evidence>
<sequence>MMARNPNRLISAGAGLARRLCTAAAATEPEEVAVQAASRSVRQPRLYHRLSALGATGGSVADTLNEHIKEGKLIAKHELSSCIKQLRKYRQFQHALEIMDWMENRKIFFSYADYAVRLDLLSKTKGLATAEEYFNNLSPSAKNLLTYGTLLNCYCKEKMEEKALALFEKMDELNFASTSLTFNNLMSLHMRLGKPEMVPPLVDEMKKRSISPDTFTYNILMQSYARLNDIEGAERVLEEIKRENEDKLSWTTYSNLAAVYVNARLFEKAELALKKLEEEMGFHDRLAYHFLISLYAGINNLSEVNRVWNSLKSAFPKTNNMSYFIMLQALANLNDVDGLKICFEEWKSSCFSFDVRLANVAVRAFLGWDMIKDAESILYEAVKRSSGPFYTALDMFMAHHLKVREIDTALKYMEAAASEVKNNEWQPAPERVLAFLKYFEEEKDVEGAEKFCKILKNISGLDSNAYQLLLQT</sequence>
<gene>
    <name evidence="4" type="ORF">VitviT2T_009621</name>
</gene>
<keyword evidence="5" id="KW-1185">Reference proteome</keyword>
<feature type="repeat" description="PPR" evidence="3">
    <location>
        <begin position="178"/>
        <end position="212"/>
    </location>
</feature>
<dbReference type="NCBIfam" id="TIGR00756">
    <property type="entry name" value="PPR"/>
    <property type="match status" value="3"/>
</dbReference>
<dbReference type="Proteomes" id="UP001227230">
    <property type="component" value="Chromosome 7"/>
</dbReference>
<evidence type="ECO:0008006" key="6">
    <source>
        <dbReference type="Google" id="ProtNLM"/>
    </source>
</evidence>
<dbReference type="Pfam" id="PF01535">
    <property type="entry name" value="PPR"/>
    <property type="match status" value="1"/>
</dbReference>
<dbReference type="Gene3D" id="1.25.40.10">
    <property type="entry name" value="Tetratricopeptide repeat domain"/>
    <property type="match status" value="2"/>
</dbReference>
<keyword evidence="2" id="KW-0677">Repeat</keyword>
<name>A0ABY9C5E8_VITVI</name>
<comment type="similarity">
    <text evidence="1">Belongs to the PPR family. P subfamily.</text>
</comment>
<feature type="repeat" description="PPR" evidence="3">
    <location>
        <begin position="143"/>
        <end position="177"/>
    </location>
</feature>
<dbReference type="Pfam" id="PF13041">
    <property type="entry name" value="PPR_2"/>
    <property type="match status" value="1"/>
</dbReference>
<dbReference type="InterPro" id="IPR011990">
    <property type="entry name" value="TPR-like_helical_dom_sf"/>
</dbReference>
<organism evidence="4 5">
    <name type="scientific">Vitis vinifera</name>
    <name type="common">Grape</name>
    <dbReference type="NCBI Taxonomy" id="29760"/>
    <lineage>
        <taxon>Eukaryota</taxon>
        <taxon>Viridiplantae</taxon>
        <taxon>Streptophyta</taxon>
        <taxon>Embryophyta</taxon>
        <taxon>Tracheophyta</taxon>
        <taxon>Spermatophyta</taxon>
        <taxon>Magnoliopsida</taxon>
        <taxon>eudicotyledons</taxon>
        <taxon>Gunneridae</taxon>
        <taxon>Pentapetalae</taxon>
        <taxon>rosids</taxon>
        <taxon>Vitales</taxon>
        <taxon>Vitaceae</taxon>
        <taxon>Viteae</taxon>
        <taxon>Vitis</taxon>
    </lineage>
</organism>
<proteinExistence type="inferred from homology"/>
<accession>A0ABY9C5E8</accession>
<dbReference type="SUPFAM" id="SSF81901">
    <property type="entry name" value="HCP-like"/>
    <property type="match status" value="1"/>
</dbReference>
<dbReference type="EMBL" id="CP126654">
    <property type="protein sequence ID" value="WJZ90480.1"/>
    <property type="molecule type" value="Genomic_DNA"/>
</dbReference>